<sequence length="82" mass="9468">MQSGIVRNNNIVTIQAAIDAWLLRDVTCRNYILATNEQNQKKNLYGLLTAREMWLKIETQYASNAADLENNCLTSTRTDFYH</sequence>
<organism evidence="1 2">
    <name type="scientific">Daphnia pulex</name>
    <name type="common">Water flea</name>
    <dbReference type="NCBI Taxonomy" id="6669"/>
    <lineage>
        <taxon>Eukaryota</taxon>
        <taxon>Metazoa</taxon>
        <taxon>Ecdysozoa</taxon>
        <taxon>Arthropoda</taxon>
        <taxon>Crustacea</taxon>
        <taxon>Branchiopoda</taxon>
        <taxon>Diplostraca</taxon>
        <taxon>Cladocera</taxon>
        <taxon>Anomopoda</taxon>
        <taxon>Daphniidae</taxon>
        <taxon>Daphnia</taxon>
    </lineage>
</organism>
<dbReference type="KEGG" id="dpx:DAPPUDRAFT_248381"/>
<dbReference type="HOGENOM" id="CLU_2560605_0_0_1"/>
<dbReference type="PhylomeDB" id="E9GUJ1"/>
<dbReference type="InParanoid" id="E9GUJ1"/>
<keyword evidence="2" id="KW-1185">Reference proteome</keyword>
<reference evidence="1 2" key="1">
    <citation type="journal article" date="2011" name="Science">
        <title>The ecoresponsive genome of Daphnia pulex.</title>
        <authorList>
            <person name="Colbourne J.K."/>
            <person name="Pfrender M.E."/>
            <person name="Gilbert D."/>
            <person name="Thomas W.K."/>
            <person name="Tucker A."/>
            <person name="Oakley T.H."/>
            <person name="Tokishita S."/>
            <person name="Aerts A."/>
            <person name="Arnold G.J."/>
            <person name="Basu M.K."/>
            <person name="Bauer D.J."/>
            <person name="Caceres C.E."/>
            <person name="Carmel L."/>
            <person name="Casola C."/>
            <person name="Choi J.H."/>
            <person name="Detter J.C."/>
            <person name="Dong Q."/>
            <person name="Dusheyko S."/>
            <person name="Eads B.D."/>
            <person name="Frohlich T."/>
            <person name="Geiler-Samerotte K.A."/>
            <person name="Gerlach D."/>
            <person name="Hatcher P."/>
            <person name="Jogdeo S."/>
            <person name="Krijgsveld J."/>
            <person name="Kriventseva E.V."/>
            <person name="Kultz D."/>
            <person name="Laforsch C."/>
            <person name="Lindquist E."/>
            <person name="Lopez J."/>
            <person name="Manak J.R."/>
            <person name="Muller J."/>
            <person name="Pangilinan J."/>
            <person name="Patwardhan R.P."/>
            <person name="Pitluck S."/>
            <person name="Pritham E.J."/>
            <person name="Rechtsteiner A."/>
            <person name="Rho M."/>
            <person name="Rogozin I.B."/>
            <person name="Sakarya O."/>
            <person name="Salamov A."/>
            <person name="Schaack S."/>
            <person name="Shapiro H."/>
            <person name="Shiga Y."/>
            <person name="Skalitzky C."/>
            <person name="Smith Z."/>
            <person name="Souvorov A."/>
            <person name="Sung W."/>
            <person name="Tang Z."/>
            <person name="Tsuchiya D."/>
            <person name="Tu H."/>
            <person name="Vos H."/>
            <person name="Wang M."/>
            <person name="Wolf Y.I."/>
            <person name="Yamagata H."/>
            <person name="Yamada T."/>
            <person name="Ye Y."/>
            <person name="Shaw J.R."/>
            <person name="Andrews J."/>
            <person name="Crease T.J."/>
            <person name="Tang H."/>
            <person name="Lucas S.M."/>
            <person name="Robertson H.M."/>
            <person name="Bork P."/>
            <person name="Koonin E.V."/>
            <person name="Zdobnov E.M."/>
            <person name="Grigoriev I.V."/>
            <person name="Lynch M."/>
            <person name="Boore J.L."/>
        </authorList>
    </citation>
    <scope>NUCLEOTIDE SEQUENCE [LARGE SCALE GENOMIC DNA]</scope>
</reference>
<accession>E9GUJ1</accession>
<name>E9GUJ1_DAPPU</name>
<protein>
    <submittedName>
        <fullName evidence="1">Uncharacterized protein</fullName>
    </submittedName>
</protein>
<evidence type="ECO:0000313" key="1">
    <source>
        <dbReference type="EMBL" id="EFX76729.1"/>
    </source>
</evidence>
<gene>
    <name evidence="1" type="ORF">DAPPUDRAFT_248381</name>
</gene>
<dbReference type="Proteomes" id="UP000000305">
    <property type="component" value="Unassembled WGS sequence"/>
</dbReference>
<dbReference type="OrthoDB" id="6392494at2759"/>
<dbReference type="EMBL" id="GL732566">
    <property type="protein sequence ID" value="EFX76729.1"/>
    <property type="molecule type" value="Genomic_DNA"/>
</dbReference>
<dbReference type="AlphaFoldDB" id="E9GUJ1"/>
<evidence type="ECO:0000313" key="2">
    <source>
        <dbReference type="Proteomes" id="UP000000305"/>
    </source>
</evidence>
<proteinExistence type="predicted"/>